<feature type="compositionally biased region" description="Polar residues" evidence="1">
    <location>
        <begin position="701"/>
        <end position="711"/>
    </location>
</feature>
<feature type="compositionally biased region" description="Basic and acidic residues" evidence="1">
    <location>
        <begin position="580"/>
        <end position="591"/>
    </location>
</feature>
<proteinExistence type="predicted"/>
<feature type="compositionally biased region" description="Acidic residues" evidence="1">
    <location>
        <begin position="682"/>
        <end position="700"/>
    </location>
</feature>
<feature type="compositionally biased region" description="Basic and acidic residues" evidence="1">
    <location>
        <begin position="728"/>
        <end position="746"/>
    </location>
</feature>
<evidence type="ECO:0000256" key="1">
    <source>
        <dbReference type="SAM" id="MobiDB-lite"/>
    </source>
</evidence>
<comment type="caution">
    <text evidence="3">The sequence shown here is derived from an EMBL/GenBank/DDBJ whole genome shotgun (WGS) entry which is preliminary data.</text>
</comment>
<feature type="compositionally biased region" description="Low complexity" evidence="1">
    <location>
        <begin position="609"/>
        <end position="622"/>
    </location>
</feature>
<feature type="domain" description="Putative zinc-finger" evidence="2">
    <location>
        <begin position="879"/>
        <end position="900"/>
    </location>
</feature>
<dbReference type="AlphaFoldDB" id="A0A9W4HDZ4"/>
<gene>
    <name evidence="3" type="ORF">POLS_LOCUS1317</name>
</gene>
<dbReference type="InterPro" id="IPR019607">
    <property type="entry name" value="Putative_zinc-finger_domain"/>
</dbReference>
<evidence type="ECO:0000259" key="2">
    <source>
        <dbReference type="Pfam" id="PF10650"/>
    </source>
</evidence>
<dbReference type="Pfam" id="PF10650">
    <property type="entry name" value="zf-C3H1"/>
    <property type="match status" value="1"/>
</dbReference>
<feature type="compositionally biased region" description="Acidic residues" evidence="1">
    <location>
        <begin position="750"/>
        <end position="761"/>
    </location>
</feature>
<dbReference type="PANTHER" id="PTHR21563">
    <property type="entry name" value="ZINC FINGER C3H1 DOMAIN-CONTAINING PROTEIN"/>
    <property type="match status" value="1"/>
</dbReference>
<feature type="region of interest" description="Disordered" evidence="1">
    <location>
        <begin position="289"/>
        <end position="336"/>
    </location>
</feature>
<accession>A0A9W4HDZ4</accession>
<protein>
    <recommendedName>
        <fullName evidence="2">Putative zinc-finger domain-containing protein</fullName>
    </recommendedName>
</protein>
<feature type="compositionally biased region" description="Polar residues" evidence="1">
    <location>
        <begin position="538"/>
        <end position="576"/>
    </location>
</feature>
<sequence>MSEQPPTSFGNHPNYTQQWPPAHPAMPPPNFLMPPEFSTINSHPNPAAPFDYNMASVNANSRIPGPADGLNPAGFFPHQFPFFNQFDPSHFPHNLSPLQFAQMGYPPIPMPTGSSNVLLPHQPSSHQPSQANFIKPAKSKKITIRAPSSREEGEVSESVDERSLKSKHQPSRRYSDLEEGETMSSSERSSRRSSGSPYNPPLSVSADPGIIEHAMESIQSFPDAVNSDLKPTKSAAQLRIQAQGALLSLAPHNIRYKELVAEGISPSILKRLYEEVGIKVSLDPDPTLGIHQNPSFATQPASATQSGKETRDSVKPTIPPPRTAIPTAPGLKSGKPLERKELIAQMLAEKAAKTASKEPSPTGSPLAAPVVSEEPRPPPKEKSKAQTDLARQRIEELKQKALLKAQQKLQESQTPLAHDSSVQAIHHPLPVRPPVPESGASAGLPGLLMTGSGDPQDVASDHTSASRTTHRKRPLASDFDEPSTHPKKHFDPTANRFRPTEKLIIAISDDESLYGDDEDDKMELDSSSEQEPAPIISSAVSDIPSQTNITSNRASTSTPQAHPGSNDQGQIQSKDLQIQEMRRKIAELELRRKSKLAASRTQSPRTLDDSSAPSSAQSSSADVGPSDTGVSAASRDDPLLEARIPVPETLPASTNGEPARVTPPVSSSPDSDSDSDGSAMQESDDSSSESSDSSEDEDETSASPAQVNAQGSAEPMDVDPSKQSSAEDSEKMDGSDQNDTSHRESSVESEAYEPPEPDTEAQSEGSSYSPPPFSPAPDPVDITTALAPSFDAAQPNAELTNAPQVPGASSHTDLQSGTIGTEQPPSNPLDTNSTHKFTPYTSPLRSFKAYRYHPHYAEDIPSGYRSLTYSHNIDSMKSFCPYEVAGGTCNDRSCPFQHLRDISLSDDKILIQMGSTREGQTEEEKETYLAGLKEIINDLRRDKVKDFNTVATEIAAYRRRFLQDPSRVLSL</sequence>
<feature type="compositionally biased region" description="Acidic residues" evidence="1">
    <location>
        <begin position="508"/>
        <end position="528"/>
    </location>
</feature>
<feature type="compositionally biased region" description="Polar residues" evidence="1">
    <location>
        <begin position="411"/>
        <end position="423"/>
    </location>
</feature>
<feature type="compositionally biased region" description="Basic and acidic residues" evidence="1">
    <location>
        <begin position="373"/>
        <end position="399"/>
    </location>
</feature>
<feature type="compositionally biased region" description="Polar residues" evidence="1">
    <location>
        <begin position="1"/>
        <end position="19"/>
    </location>
</feature>
<feature type="compositionally biased region" description="Polar residues" evidence="1">
    <location>
        <begin position="290"/>
        <end position="307"/>
    </location>
</feature>
<dbReference type="PANTHER" id="PTHR21563:SF3">
    <property type="entry name" value="ZINC FINGER C3H1 DOMAIN-CONTAINING PROTEIN"/>
    <property type="match status" value="1"/>
</dbReference>
<feature type="region of interest" description="Disordered" evidence="1">
    <location>
        <begin position="349"/>
        <end position="783"/>
    </location>
</feature>
<evidence type="ECO:0000313" key="3">
    <source>
        <dbReference type="EMBL" id="CAG7981557.1"/>
    </source>
</evidence>
<dbReference type="InterPro" id="IPR039278">
    <property type="entry name" value="Red1"/>
</dbReference>
<organism evidence="3 4">
    <name type="scientific">Penicillium olsonii</name>
    <dbReference type="NCBI Taxonomy" id="99116"/>
    <lineage>
        <taxon>Eukaryota</taxon>
        <taxon>Fungi</taxon>
        <taxon>Dikarya</taxon>
        <taxon>Ascomycota</taxon>
        <taxon>Pezizomycotina</taxon>
        <taxon>Eurotiomycetes</taxon>
        <taxon>Eurotiomycetidae</taxon>
        <taxon>Eurotiales</taxon>
        <taxon>Aspergillaceae</taxon>
        <taxon>Penicillium</taxon>
    </lineage>
</organism>
<feature type="compositionally biased region" description="Basic and acidic residues" evidence="1">
    <location>
        <begin position="148"/>
        <end position="164"/>
    </location>
</feature>
<dbReference type="GO" id="GO:0005634">
    <property type="term" value="C:nucleus"/>
    <property type="evidence" value="ECO:0007669"/>
    <property type="project" value="TreeGrafter"/>
</dbReference>
<feature type="compositionally biased region" description="Low complexity" evidence="1">
    <location>
        <begin position="184"/>
        <end position="196"/>
    </location>
</feature>
<dbReference type="GO" id="GO:0000178">
    <property type="term" value="C:exosome (RNase complex)"/>
    <property type="evidence" value="ECO:0007669"/>
    <property type="project" value="TreeGrafter"/>
</dbReference>
<feature type="region of interest" description="Disordered" evidence="1">
    <location>
        <begin position="106"/>
        <end position="207"/>
    </location>
</feature>
<feature type="compositionally biased region" description="Low complexity" evidence="1">
    <location>
        <begin position="400"/>
        <end position="410"/>
    </location>
</feature>
<dbReference type="Proteomes" id="UP001153618">
    <property type="component" value="Unassembled WGS sequence"/>
</dbReference>
<feature type="region of interest" description="Disordered" evidence="1">
    <location>
        <begin position="799"/>
        <end position="837"/>
    </location>
</feature>
<keyword evidence="4" id="KW-1185">Reference proteome</keyword>
<feature type="region of interest" description="Disordered" evidence="1">
    <location>
        <begin position="1"/>
        <end position="28"/>
    </location>
</feature>
<feature type="compositionally biased region" description="Pro residues" evidence="1">
    <location>
        <begin position="769"/>
        <end position="778"/>
    </location>
</feature>
<name>A0A9W4HDZ4_PENOL</name>
<evidence type="ECO:0000313" key="4">
    <source>
        <dbReference type="Proteomes" id="UP001153618"/>
    </source>
</evidence>
<reference evidence="3" key="1">
    <citation type="submission" date="2021-07" db="EMBL/GenBank/DDBJ databases">
        <authorList>
            <person name="Branca A.L. A."/>
        </authorList>
    </citation>
    <scope>NUCLEOTIDE SEQUENCE</scope>
</reference>
<feature type="compositionally biased region" description="Polar residues" evidence="1">
    <location>
        <begin position="112"/>
        <end position="132"/>
    </location>
</feature>
<dbReference type="EMBL" id="CAJVOS010000010">
    <property type="protein sequence ID" value="CAG7981557.1"/>
    <property type="molecule type" value="Genomic_DNA"/>
</dbReference>
<dbReference type="OrthoDB" id="1922977at2759"/>